<dbReference type="SMART" id="SM01190">
    <property type="entry name" value="EMP24_GP25L"/>
    <property type="match status" value="1"/>
</dbReference>
<organism evidence="10 11">
    <name type="scientific">Hanseniaspora valbyensis NRRL Y-1626</name>
    <dbReference type="NCBI Taxonomy" id="766949"/>
    <lineage>
        <taxon>Eukaryota</taxon>
        <taxon>Fungi</taxon>
        <taxon>Dikarya</taxon>
        <taxon>Ascomycota</taxon>
        <taxon>Saccharomycotina</taxon>
        <taxon>Saccharomycetes</taxon>
        <taxon>Saccharomycodales</taxon>
        <taxon>Saccharomycodaceae</taxon>
        <taxon>Hanseniaspora</taxon>
    </lineage>
</organism>
<keyword evidence="6 8" id="KW-0472">Membrane</keyword>
<evidence type="ECO:0000256" key="6">
    <source>
        <dbReference type="ARBA" id="ARBA00023136"/>
    </source>
</evidence>
<feature type="domain" description="GOLD" evidence="9">
    <location>
        <begin position="1"/>
        <end position="99"/>
    </location>
</feature>
<evidence type="ECO:0000256" key="1">
    <source>
        <dbReference type="ARBA" id="ARBA00004479"/>
    </source>
</evidence>
<evidence type="ECO:0000256" key="7">
    <source>
        <dbReference type="RuleBase" id="RU003827"/>
    </source>
</evidence>
<accession>A0A1B7TGF3</accession>
<keyword evidence="3 7" id="KW-0812">Transmembrane</keyword>
<evidence type="ECO:0000256" key="2">
    <source>
        <dbReference type="ARBA" id="ARBA00007104"/>
    </source>
</evidence>
<evidence type="ECO:0000313" key="10">
    <source>
        <dbReference type="EMBL" id="OBA27823.1"/>
    </source>
</evidence>
<evidence type="ECO:0000256" key="3">
    <source>
        <dbReference type="ARBA" id="ARBA00022692"/>
    </source>
</evidence>
<dbReference type="InterPro" id="IPR009038">
    <property type="entry name" value="GOLD_dom"/>
</dbReference>
<dbReference type="OrthoDB" id="3427at2759"/>
<dbReference type="PROSITE" id="PS50866">
    <property type="entry name" value="GOLD"/>
    <property type="match status" value="1"/>
</dbReference>
<name>A0A1B7TGF3_9ASCO</name>
<dbReference type="GO" id="GO:0005737">
    <property type="term" value="C:cytoplasm"/>
    <property type="evidence" value="ECO:0007669"/>
    <property type="project" value="GOC"/>
</dbReference>
<dbReference type="Proteomes" id="UP000092321">
    <property type="component" value="Unassembled WGS sequence"/>
</dbReference>
<keyword evidence="4" id="KW-0732">Signal</keyword>
<proteinExistence type="inferred from homology"/>
<gene>
    <name evidence="10" type="ORF">HANVADRAFT_51940</name>
</gene>
<feature type="transmembrane region" description="Helical" evidence="8">
    <location>
        <begin position="159"/>
        <end position="178"/>
    </location>
</feature>
<sequence length="191" mass="22696">MGMKYDLGVELTVLETFDSDHMVYKQNYHFLADSKENRIYYDLDIDIDSINDVNTFTFTSLDNGEHAICIEPFIKNFNTRKLTKEGFNDEVKVYLDFERAPLSDVMEVITQHESKFLLASKMKIDNIIKRLKFIKVEQLLFIDKYLQFQDLSNKTNSRILTWAIVQTFFLGTICYLQLKFLKHFFRKQKVL</sequence>
<evidence type="ECO:0000256" key="8">
    <source>
        <dbReference type="SAM" id="Phobius"/>
    </source>
</evidence>
<dbReference type="PANTHER" id="PTHR22811">
    <property type="entry name" value="TRANSMEMBRANE EMP24 DOMAIN-CONTAINING PROTEIN"/>
    <property type="match status" value="1"/>
</dbReference>
<dbReference type="Pfam" id="PF01105">
    <property type="entry name" value="EMP24_GP25L"/>
    <property type="match status" value="1"/>
</dbReference>
<evidence type="ECO:0000313" key="11">
    <source>
        <dbReference type="Proteomes" id="UP000092321"/>
    </source>
</evidence>
<dbReference type="AlphaFoldDB" id="A0A1B7TGF3"/>
<evidence type="ECO:0000256" key="4">
    <source>
        <dbReference type="ARBA" id="ARBA00022729"/>
    </source>
</evidence>
<protein>
    <recommendedName>
        <fullName evidence="9">GOLD domain-containing protein</fullName>
    </recommendedName>
</protein>
<dbReference type="InterPro" id="IPR015720">
    <property type="entry name" value="Emp24-like"/>
</dbReference>
<dbReference type="GO" id="GO:0016020">
    <property type="term" value="C:membrane"/>
    <property type="evidence" value="ECO:0007669"/>
    <property type="project" value="UniProtKB-SubCell"/>
</dbReference>
<keyword evidence="5 8" id="KW-1133">Transmembrane helix</keyword>
<keyword evidence="11" id="KW-1185">Reference proteome</keyword>
<evidence type="ECO:0000259" key="9">
    <source>
        <dbReference type="PROSITE" id="PS50866"/>
    </source>
</evidence>
<comment type="subcellular location">
    <subcellularLocation>
        <location evidence="1 7">Membrane</location>
        <topology evidence="1 7">Single-pass type I membrane protein</topology>
    </subcellularLocation>
</comment>
<reference evidence="11" key="1">
    <citation type="journal article" date="2016" name="Proc. Natl. Acad. Sci. U.S.A.">
        <title>Comparative genomics of biotechnologically important yeasts.</title>
        <authorList>
            <person name="Riley R."/>
            <person name="Haridas S."/>
            <person name="Wolfe K.H."/>
            <person name="Lopes M.R."/>
            <person name="Hittinger C.T."/>
            <person name="Goeker M."/>
            <person name="Salamov A.A."/>
            <person name="Wisecaver J.H."/>
            <person name="Long T.M."/>
            <person name="Calvey C.H."/>
            <person name="Aerts A.L."/>
            <person name="Barry K.W."/>
            <person name="Choi C."/>
            <person name="Clum A."/>
            <person name="Coughlan A.Y."/>
            <person name="Deshpande S."/>
            <person name="Douglass A.P."/>
            <person name="Hanson S.J."/>
            <person name="Klenk H.-P."/>
            <person name="LaButti K.M."/>
            <person name="Lapidus A."/>
            <person name="Lindquist E.A."/>
            <person name="Lipzen A.M."/>
            <person name="Meier-Kolthoff J.P."/>
            <person name="Ohm R.A."/>
            <person name="Otillar R.P."/>
            <person name="Pangilinan J.L."/>
            <person name="Peng Y."/>
            <person name="Rokas A."/>
            <person name="Rosa C.A."/>
            <person name="Scheuner C."/>
            <person name="Sibirny A.A."/>
            <person name="Slot J.C."/>
            <person name="Stielow J.B."/>
            <person name="Sun H."/>
            <person name="Kurtzman C.P."/>
            <person name="Blackwell M."/>
            <person name="Grigoriev I.V."/>
            <person name="Jeffries T.W."/>
        </authorList>
    </citation>
    <scope>NUCLEOTIDE SEQUENCE [LARGE SCALE GENOMIC DNA]</scope>
    <source>
        <strain evidence="11">NRRL Y-1626</strain>
    </source>
</reference>
<dbReference type="GO" id="GO:0006888">
    <property type="term" value="P:endoplasmic reticulum to Golgi vesicle-mediated transport"/>
    <property type="evidence" value="ECO:0007669"/>
    <property type="project" value="UniProtKB-ARBA"/>
</dbReference>
<dbReference type="EMBL" id="LXPE01000006">
    <property type="protein sequence ID" value="OBA27823.1"/>
    <property type="molecule type" value="Genomic_DNA"/>
</dbReference>
<evidence type="ECO:0000256" key="5">
    <source>
        <dbReference type="ARBA" id="ARBA00022989"/>
    </source>
</evidence>
<comment type="caution">
    <text evidence="10">The sequence shown here is derived from an EMBL/GenBank/DDBJ whole genome shotgun (WGS) entry which is preliminary data.</text>
</comment>
<comment type="similarity">
    <text evidence="2 7">Belongs to the EMP24/GP25L family.</text>
</comment>